<evidence type="ECO:0000313" key="12">
    <source>
        <dbReference type="Proteomes" id="UP000002630"/>
    </source>
</evidence>
<proteinExistence type="inferred from homology"/>
<feature type="repeat" description="Solcar" evidence="9">
    <location>
        <begin position="105"/>
        <end position="205"/>
    </location>
</feature>
<keyword evidence="5" id="KW-0677">Repeat</keyword>
<dbReference type="Proteomes" id="UP000002630">
    <property type="component" value="Linkage Group LG11"/>
</dbReference>
<dbReference type="EMBL" id="FN649736">
    <property type="protein sequence ID" value="CBN79815.1"/>
    <property type="molecule type" value="Genomic_DNA"/>
</dbReference>
<comment type="subcellular location">
    <subcellularLocation>
        <location evidence="1">Mitochondrion membrane</location>
        <topology evidence="1">Multi-pass membrane protein</topology>
    </subcellularLocation>
</comment>
<dbReference type="InterPro" id="IPR018108">
    <property type="entry name" value="MCP_transmembrane"/>
</dbReference>
<evidence type="ECO:0000256" key="2">
    <source>
        <dbReference type="ARBA" id="ARBA00006375"/>
    </source>
</evidence>
<keyword evidence="3 10" id="KW-0813">Transport</keyword>
<dbReference type="GO" id="GO:0000064">
    <property type="term" value="F:L-ornithine transmembrane transporter activity"/>
    <property type="evidence" value="ECO:0007669"/>
    <property type="project" value="TreeGrafter"/>
</dbReference>
<dbReference type="PANTHER" id="PTHR45624">
    <property type="entry name" value="MITOCHONDRIAL BASIC AMINO ACIDS TRANSPORTER-RELATED"/>
    <property type="match status" value="1"/>
</dbReference>
<dbReference type="EMBL" id="FN648000">
    <property type="protein sequence ID" value="CBN79815.1"/>
    <property type="molecule type" value="Genomic_DNA"/>
</dbReference>
<keyword evidence="7" id="KW-0496">Mitochondrion</keyword>
<feature type="repeat" description="Solcar" evidence="9">
    <location>
        <begin position="15"/>
        <end position="96"/>
    </location>
</feature>
<dbReference type="InterPro" id="IPR050567">
    <property type="entry name" value="Mitochondrial_Carrier"/>
</dbReference>
<dbReference type="GO" id="GO:1990575">
    <property type="term" value="P:mitochondrial L-ornithine transmembrane transport"/>
    <property type="evidence" value="ECO:0007669"/>
    <property type="project" value="TreeGrafter"/>
</dbReference>
<organism evidence="11 12">
    <name type="scientific">Ectocarpus siliculosus</name>
    <name type="common">Brown alga</name>
    <name type="synonym">Conferva siliculosa</name>
    <dbReference type="NCBI Taxonomy" id="2880"/>
    <lineage>
        <taxon>Eukaryota</taxon>
        <taxon>Sar</taxon>
        <taxon>Stramenopiles</taxon>
        <taxon>Ochrophyta</taxon>
        <taxon>PX clade</taxon>
        <taxon>Phaeophyceae</taxon>
        <taxon>Ectocarpales</taxon>
        <taxon>Ectocarpaceae</taxon>
        <taxon>Ectocarpus</taxon>
    </lineage>
</organism>
<dbReference type="OrthoDB" id="14252at2759"/>
<comment type="similarity">
    <text evidence="2 10">Belongs to the mitochondrial carrier (TC 2.A.29) family.</text>
</comment>
<sequence>MTTAAEVDKVPVAAAKDVISSIFGSAACVYTGQPLDTIKVRMQARPDAFSGTFQCLRRTLAEESITSLWKGSTPALGGAVLENMVAFGVNEQLKRVFPDKDGSSAPWWQPILFGGVTGVFTTVVVCPSDVIKSKVQVGRSMRKGVAVSANAEAKGLPVLNATRMTAHILRTQGVRGLFVGLGAQFARDVPFYAAFFGTYETVVDRGKALPYEITPEVLYFLAGGMAGVVGWAAVMPLDSVKSIIQTTDKPESLLRTLQTVVRTKGWQALFIGLNAALARAFPANAALFLGYEIVRRAL</sequence>
<dbReference type="eggNOG" id="KOG0758">
    <property type="taxonomic scope" value="Eukaryota"/>
</dbReference>
<dbReference type="InParanoid" id="D8LEZ5"/>
<feature type="repeat" description="Solcar" evidence="9">
    <location>
        <begin position="214"/>
        <end position="297"/>
    </location>
</feature>
<evidence type="ECO:0000256" key="3">
    <source>
        <dbReference type="ARBA" id="ARBA00022448"/>
    </source>
</evidence>
<dbReference type="PANTHER" id="PTHR45624:SF15">
    <property type="entry name" value="MITOCHONDRIAL ARGININE TRANSPORTER BAC1"/>
    <property type="match status" value="1"/>
</dbReference>
<dbReference type="PROSITE" id="PS50920">
    <property type="entry name" value="SOLCAR"/>
    <property type="match status" value="3"/>
</dbReference>
<dbReference type="Pfam" id="PF00153">
    <property type="entry name" value="Mito_carr"/>
    <property type="match status" value="3"/>
</dbReference>
<dbReference type="OMA" id="VEMFKIR"/>
<keyword evidence="4 9" id="KW-0812">Transmembrane</keyword>
<evidence type="ECO:0000256" key="10">
    <source>
        <dbReference type="RuleBase" id="RU000488"/>
    </source>
</evidence>
<dbReference type="Gene3D" id="1.50.40.10">
    <property type="entry name" value="Mitochondrial carrier domain"/>
    <property type="match status" value="1"/>
</dbReference>
<keyword evidence="12" id="KW-1185">Reference proteome</keyword>
<dbReference type="AlphaFoldDB" id="D8LEZ5"/>
<evidence type="ECO:0000313" key="11">
    <source>
        <dbReference type="EMBL" id="CBN79815.1"/>
    </source>
</evidence>
<keyword evidence="8 9" id="KW-0472">Membrane</keyword>
<dbReference type="GO" id="GO:0031966">
    <property type="term" value="C:mitochondrial membrane"/>
    <property type="evidence" value="ECO:0007669"/>
    <property type="project" value="UniProtKB-SubCell"/>
</dbReference>
<reference evidence="11 12" key="1">
    <citation type="journal article" date="2010" name="Nature">
        <title>The Ectocarpus genome and the independent evolution of multicellularity in brown algae.</title>
        <authorList>
            <person name="Cock J.M."/>
            <person name="Sterck L."/>
            <person name="Rouze P."/>
            <person name="Scornet D."/>
            <person name="Allen A.E."/>
            <person name="Amoutzias G."/>
            <person name="Anthouard V."/>
            <person name="Artiguenave F."/>
            <person name="Aury J.M."/>
            <person name="Badger J.H."/>
            <person name="Beszteri B."/>
            <person name="Billiau K."/>
            <person name="Bonnet E."/>
            <person name="Bothwell J.H."/>
            <person name="Bowler C."/>
            <person name="Boyen C."/>
            <person name="Brownlee C."/>
            <person name="Carrano C.J."/>
            <person name="Charrier B."/>
            <person name="Cho G.Y."/>
            <person name="Coelho S.M."/>
            <person name="Collen J."/>
            <person name="Corre E."/>
            <person name="Da Silva C."/>
            <person name="Delage L."/>
            <person name="Delaroque N."/>
            <person name="Dittami S.M."/>
            <person name="Doulbeau S."/>
            <person name="Elias M."/>
            <person name="Farnham G."/>
            <person name="Gachon C.M."/>
            <person name="Gschloessl B."/>
            <person name="Heesch S."/>
            <person name="Jabbari K."/>
            <person name="Jubin C."/>
            <person name="Kawai H."/>
            <person name="Kimura K."/>
            <person name="Kloareg B."/>
            <person name="Kupper F.C."/>
            <person name="Lang D."/>
            <person name="Le Bail A."/>
            <person name="Leblanc C."/>
            <person name="Lerouge P."/>
            <person name="Lohr M."/>
            <person name="Lopez P.J."/>
            <person name="Martens C."/>
            <person name="Maumus F."/>
            <person name="Michel G."/>
            <person name="Miranda-Saavedra D."/>
            <person name="Morales J."/>
            <person name="Moreau H."/>
            <person name="Motomura T."/>
            <person name="Nagasato C."/>
            <person name="Napoli C.A."/>
            <person name="Nelson D.R."/>
            <person name="Nyvall-Collen P."/>
            <person name="Peters A.F."/>
            <person name="Pommier C."/>
            <person name="Potin P."/>
            <person name="Poulain J."/>
            <person name="Quesneville H."/>
            <person name="Read B."/>
            <person name="Rensing S.A."/>
            <person name="Ritter A."/>
            <person name="Rousvoal S."/>
            <person name="Samanta M."/>
            <person name="Samson G."/>
            <person name="Schroeder D.C."/>
            <person name="Segurens B."/>
            <person name="Strittmatter M."/>
            <person name="Tonon T."/>
            <person name="Tregear J.W."/>
            <person name="Valentin K."/>
            <person name="von Dassow P."/>
            <person name="Yamagishi T."/>
            <person name="Van de Peer Y."/>
            <person name="Wincker P."/>
        </authorList>
    </citation>
    <scope>NUCLEOTIDE SEQUENCE [LARGE SCALE GENOMIC DNA]</scope>
    <source>
        <strain evidence="12">Ec32 / CCAP1310/4</strain>
    </source>
</reference>
<accession>D8LEZ5</accession>
<gene>
    <name evidence="11" type="ORF">Esi_0014_0155</name>
</gene>
<protein>
    <submittedName>
        <fullName evidence="11">Uncharacterized protein</fullName>
    </submittedName>
</protein>
<dbReference type="InterPro" id="IPR023395">
    <property type="entry name" value="MCP_dom_sf"/>
</dbReference>
<evidence type="ECO:0000256" key="8">
    <source>
        <dbReference type="ARBA" id="ARBA00023136"/>
    </source>
</evidence>
<evidence type="ECO:0000256" key="4">
    <source>
        <dbReference type="ARBA" id="ARBA00022692"/>
    </source>
</evidence>
<evidence type="ECO:0000256" key="5">
    <source>
        <dbReference type="ARBA" id="ARBA00022737"/>
    </source>
</evidence>
<evidence type="ECO:0000256" key="1">
    <source>
        <dbReference type="ARBA" id="ARBA00004225"/>
    </source>
</evidence>
<name>D8LEZ5_ECTSI</name>
<dbReference type="SUPFAM" id="SSF103506">
    <property type="entry name" value="Mitochondrial carrier"/>
    <property type="match status" value="1"/>
</dbReference>
<evidence type="ECO:0000256" key="7">
    <source>
        <dbReference type="ARBA" id="ARBA00023128"/>
    </source>
</evidence>
<evidence type="ECO:0000256" key="6">
    <source>
        <dbReference type="ARBA" id="ARBA00022989"/>
    </source>
</evidence>
<evidence type="ECO:0000256" key="9">
    <source>
        <dbReference type="PROSITE-ProRule" id="PRU00282"/>
    </source>
</evidence>
<keyword evidence="6" id="KW-1133">Transmembrane helix</keyword>